<dbReference type="AlphaFoldDB" id="A0A2H0KTU3"/>
<sequence length="93" mass="11376">MSLQEETISNLISEIDKYSDFSDEDKNIWKERIKIMPPEYVLFLLDLFENSPEDIRWLNQNIKEKEKILENRDKQAWQKLLEEEKQYLGKLNR</sequence>
<evidence type="ECO:0000313" key="1">
    <source>
        <dbReference type="EMBL" id="PIQ75570.1"/>
    </source>
</evidence>
<gene>
    <name evidence="1" type="ORF">COV84_00570</name>
</gene>
<dbReference type="Proteomes" id="UP000229317">
    <property type="component" value="Unassembled WGS sequence"/>
</dbReference>
<protein>
    <submittedName>
        <fullName evidence="1">Uncharacterized protein</fullName>
    </submittedName>
</protein>
<comment type="caution">
    <text evidence="1">The sequence shown here is derived from an EMBL/GenBank/DDBJ whole genome shotgun (WGS) entry which is preliminary data.</text>
</comment>
<proteinExistence type="predicted"/>
<dbReference type="EMBL" id="PCVO01000006">
    <property type="protein sequence ID" value="PIQ75570.1"/>
    <property type="molecule type" value="Genomic_DNA"/>
</dbReference>
<accession>A0A2H0KTU3</accession>
<reference evidence="1 2" key="1">
    <citation type="submission" date="2017-09" db="EMBL/GenBank/DDBJ databases">
        <title>Depth-based differentiation of microbial function through sediment-hosted aquifers and enrichment of novel symbionts in the deep terrestrial subsurface.</title>
        <authorList>
            <person name="Probst A.J."/>
            <person name="Ladd B."/>
            <person name="Jarett J.K."/>
            <person name="Geller-Mcgrath D.E."/>
            <person name="Sieber C.M."/>
            <person name="Emerson J.B."/>
            <person name="Anantharaman K."/>
            <person name="Thomas B.C."/>
            <person name="Malmstrom R."/>
            <person name="Stieglmeier M."/>
            <person name="Klingl A."/>
            <person name="Woyke T."/>
            <person name="Ryan C.M."/>
            <person name="Banfield J.F."/>
        </authorList>
    </citation>
    <scope>NUCLEOTIDE SEQUENCE [LARGE SCALE GENOMIC DNA]</scope>
    <source>
        <strain evidence="1">CG11_big_fil_rev_8_21_14_0_20_40_15</strain>
    </source>
</reference>
<name>A0A2H0KTU3_9BACT</name>
<evidence type="ECO:0000313" key="2">
    <source>
        <dbReference type="Proteomes" id="UP000229317"/>
    </source>
</evidence>
<organism evidence="1 2">
    <name type="scientific">Candidatus Portnoybacteria bacterium CG11_big_fil_rev_8_21_14_0_20_40_15</name>
    <dbReference type="NCBI Taxonomy" id="1974817"/>
    <lineage>
        <taxon>Bacteria</taxon>
        <taxon>Candidatus Portnoyibacteriota</taxon>
    </lineage>
</organism>